<dbReference type="EMBL" id="JACGWK010000002">
    <property type="protein sequence ID" value="KAL0370499.1"/>
    <property type="molecule type" value="Genomic_DNA"/>
</dbReference>
<feature type="signal peptide" evidence="2">
    <location>
        <begin position="1"/>
        <end position="24"/>
    </location>
</feature>
<reference evidence="3" key="1">
    <citation type="submission" date="2020-06" db="EMBL/GenBank/DDBJ databases">
        <authorList>
            <person name="Li T."/>
            <person name="Hu X."/>
            <person name="Zhang T."/>
            <person name="Song X."/>
            <person name="Zhang H."/>
            <person name="Dai N."/>
            <person name="Sheng W."/>
            <person name="Hou X."/>
            <person name="Wei L."/>
        </authorList>
    </citation>
    <scope>NUCLEOTIDE SEQUENCE</scope>
    <source>
        <strain evidence="3">G01</strain>
        <tissue evidence="3">Leaf</tissue>
    </source>
</reference>
<feature type="chain" id="PRO_5043553878" evidence="2">
    <location>
        <begin position="25"/>
        <end position="255"/>
    </location>
</feature>
<evidence type="ECO:0000256" key="2">
    <source>
        <dbReference type="SAM" id="SignalP"/>
    </source>
</evidence>
<reference evidence="3" key="2">
    <citation type="journal article" date="2024" name="Plant">
        <title>Genomic evolution and insights into agronomic trait innovations of Sesamum species.</title>
        <authorList>
            <person name="Miao H."/>
            <person name="Wang L."/>
            <person name="Qu L."/>
            <person name="Liu H."/>
            <person name="Sun Y."/>
            <person name="Le M."/>
            <person name="Wang Q."/>
            <person name="Wei S."/>
            <person name="Zheng Y."/>
            <person name="Lin W."/>
            <person name="Duan Y."/>
            <person name="Cao H."/>
            <person name="Xiong S."/>
            <person name="Wang X."/>
            <person name="Wei L."/>
            <person name="Li C."/>
            <person name="Ma Q."/>
            <person name="Ju M."/>
            <person name="Zhao R."/>
            <person name="Li G."/>
            <person name="Mu C."/>
            <person name="Tian Q."/>
            <person name="Mei H."/>
            <person name="Zhang T."/>
            <person name="Gao T."/>
            <person name="Zhang H."/>
        </authorList>
    </citation>
    <scope>NUCLEOTIDE SEQUENCE</scope>
    <source>
        <strain evidence="3">G01</strain>
    </source>
</reference>
<protein>
    <submittedName>
        <fullName evidence="3">Vicilin Car i</fullName>
    </submittedName>
</protein>
<dbReference type="Gene3D" id="6.10.250.1700">
    <property type="match status" value="1"/>
</dbReference>
<accession>A0AAW2QRN6</accession>
<sequence length="255" mass="30040">MSFVGRLCLLLFALLLASAIVASGSKDDPELKQCKHQCKVQQQIGKEQKEACIRGCEEYIREKHKREHGRGGGDISEEVWNRKSPIERLRECSRSCEQHQGEQREQCQKWCQEEYQREKGRLEDDNPTDPEKKYQQCRLQCRRQGEGGGFSREHCERRCEEKYKEQQGREEGRVEEYEGRESEEEQEEQGRGRNPYVFEHQHYITGFQTQHGGMRILPKFTDRSELLRGIENYRVAIFEAEPQPLLYPTIGMPKL</sequence>
<evidence type="ECO:0000256" key="1">
    <source>
        <dbReference type="SAM" id="MobiDB-lite"/>
    </source>
</evidence>
<keyword evidence="2" id="KW-0732">Signal</keyword>
<organism evidence="3">
    <name type="scientific">Sesamum angustifolium</name>
    <dbReference type="NCBI Taxonomy" id="2727405"/>
    <lineage>
        <taxon>Eukaryota</taxon>
        <taxon>Viridiplantae</taxon>
        <taxon>Streptophyta</taxon>
        <taxon>Embryophyta</taxon>
        <taxon>Tracheophyta</taxon>
        <taxon>Spermatophyta</taxon>
        <taxon>Magnoliopsida</taxon>
        <taxon>eudicotyledons</taxon>
        <taxon>Gunneridae</taxon>
        <taxon>Pentapetalae</taxon>
        <taxon>asterids</taxon>
        <taxon>lamiids</taxon>
        <taxon>Lamiales</taxon>
        <taxon>Pedaliaceae</taxon>
        <taxon>Sesamum</taxon>
    </lineage>
</organism>
<feature type="compositionally biased region" description="Basic and acidic residues" evidence="1">
    <location>
        <begin position="166"/>
        <end position="180"/>
    </location>
</feature>
<dbReference type="InterPro" id="IPR014710">
    <property type="entry name" value="RmlC-like_jellyroll"/>
</dbReference>
<feature type="region of interest" description="Disordered" evidence="1">
    <location>
        <begin position="166"/>
        <end position="193"/>
    </location>
</feature>
<proteinExistence type="predicted"/>
<gene>
    <name evidence="3" type="ORF">Sangu_0368000</name>
</gene>
<evidence type="ECO:0000313" key="3">
    <source>
        <dbReference type="EMBL" id="KAL0370499.1"/>
    </source>
</evidence>
<dbReference type="Gene3D" id="2.60.120.10">
    <property type="entry name" value="Jelly Rolls"/>
    <property type="match status" value="1"/>
</dbReference>
<comment type="caution">
    <text evidence="3">The sequence shown here is derived from an EMBL/GenBank/DDBJ whole genome shotgun (WGS) entry which is preliminary data.</text>
</comment>
<name>A0AAW2QRN6_9LAMI</name>
<dbReference type="AlphaFoldDB" id="A0AAW2QRN6"/>